<gene>
    <name evidence="1" type="ORF">HNR51_003238</name>
</gene>
<evidence type="ECO:0000313" key="1">
    <source>
        <dbReference type="EMBL" id="MBA8914147.1"/>
    </source>
</evidence>
<dbReference type="Pfam" id="PF06347">
    <property type="entry name" value="SH3_4"/>
    <property type="match status" value="1"/>
</dbReference>
<evidence type="ECO:0008006" key="3">
    <source>
        <dbReference type="Google" id="ProtNLM"/>
    </source>
</evidence>
<dbReference type="AlphaFoldDB" id="A0AA40VD18"/>
<dbReference type="Proteomes" id="UP000543554">
    <property type="component" value="Unassembled WGS sequence"/>
</dbReference>
<dbReference type="EMBL" id="JACJIB010000005">
    <property type="protein sequence ID" value="MBA8914147.1"/>
    <property type="molecule type" value="Genomic_DNA"/>
</dbReference>
<comment type="caution">
    <text evidence="1">The sequence shown here is derived from an EMBL/GenBank/DDBJ whole genome shotgun (WGS) entry which is preliminary data.</text>
</comment>
<keyword evidence="2" id="KW-1185">Reference proteome</keyword>
<protein>
    <recommendedName>
        <fullName evidence="3">SH3 domain-containing protein</fullName>
    </recommendedName>
</protein>
<reference evidence="1 2" key="1">
    <citation type="submission" date="2020-08" db="EMBL/GenBank/DDBJ databases">
        <title>Genomic Encyclopedia of Type Strains, Phase IV (KMG-IV): sequencing the most valuable type-strain genomes for metagenomic binning, comparative biology and taxonomic classification.</title>
        <authorList>
            <person name="Goeker M."/>
        </authorList>
    </citation>
    <scope>NUCLEOTIDE SEQUENCE [LARGE SCALE GENOMIC DNA]</scope>
    <source>
        <strain evidence="1 2">DSM 11490</strain>
    </source>
</reference>
<evidence type="ECO:0000313" key="2">
    <source>
        <dbReference type="Proteomes" id="UP000543554"/>
    </source>
</evidence>
<name>A0AA40VD18_9HYPH</name>
<proteinExistence type="predicted"/>
<dbReference type="InterPro" id="IPR010466">
    <property type="entry name" value="DUF1058"/>
</dbReference>
<accession>A0AA40VD18</accession>
<organism evidence="1 2">
    <name type="scientific">Methylorubrum thiocyanatum</name>
    <dbReference type="NCBI Taxonomy" id="47958"/>
    <lineage>
        <taxon>Bacteria</taxon>
        <taxon>Pseudomonadati</taxon>
        <taxon>Pseudomonadota</taxon>
        <taxon>Alphaproteobacteria</taxon>
        <taxon>Hyphomicrobiales</taxon>
        <taxon>Methylobacteriaceae</taxon>
        <taxon>Methylorubrum</taxon>
    </lineage>
</organism>
<sequence>MLDEVRPAEPLHVFSCEGQWCRVRFGEAEGYVRAIVVRGLNAEVKAGASERDCFSASQPGGAKWQTERFCQSSR</sequence>